<evidence type="ECO:0000259" key="3">
    <source>
        <dbReference type="Pfam" id="PF00561"/>
    </source>
</evidence>
<dbReference type="Pfam" id="PF00561">
    <property type="entry name" value="Abhydrolase_1"/>
    <property type="match status" value="1"/>
</dbReference>
<dbReference type="Proteomes" id="UP000216020">
    <property type="component" value="Unassembled WGS sequence"/>
</dbReference>
<feature type="region of interest" description="Disordered" evidence="2">
    <location>
        <begin position="1"/>
        <end position="28"/>
    </location>
</feature>
<evidence type="ECO:0000256" key="2">
    <source>
        <dbReference type="SAM" id="MobiDB-lite"/>
    </source>
</evidence>
<dbReference type="InterPro" id="IPR050266">
    <property type="entry name" value="AB_hydrolase_sf"/>
</dbReference>
<organism evidence="4 5">
    <name type="scientific">Bordetella genomosp. 10</name>
    <dbReference type="NCBI Taxonomy" id="1416804"/>
    <lineage>
        <taxon>Bacteria</taxon>
        <taxon>Pseudomonadati</taxon>
        <taxon>Pseudomonadota</taxon>
        <taxon>Betaproteobacteria</taxon>
        <taxon>Burkholderiales</taxon>
        <taxon>Alcaligenaceae</taxon>
        <taxon>Bordetella</taxon>
    </lineage>
</organism>
<sequence>MARGALDADRPGIHQHDPGLPGRTRPGHAAFVLTPDARHPLPLRRPAMKRGYADTPHGQIHYAVAGQGAPVVLIAPSKRSSRVHADLIPLLARRYRVLAPDNYGYGNSDPLPPEATIDMLAEGVMASLDAIGEKRAHFYGLHTGNKIAAAIAARWPDRVGKLVLAGHSHSLIPDQARRNAVIGDLVKDFLKADTAGEGPLRELKAWAALFRRIDAVWWDDALFAGGDTAARIALAKRVVLDYLQSADSTVGLYQANFNYDLGDAMTRIKAPTLILEIATPAEDRDYGRQAEHVQRLIPGAYVATLHEAEGHTHTLEGRAADVARILGEFFA</sequence>
<feature type="domain" description="AB hydrolase-1" evidence="3">
    <location>
        <begin position="84"/>
        <end position="172"/>
    </location>
</feature>
<keyword evidence="5" id="KW-1185">Reference proteome</keyword>
<evidence type="ECO:0000313" key="5">
    <source>
        <dbReference type="Proteomes" id="UP000216020"/>
    </source>
</evidence>
<dbReference type="Gene3D" id="3.40.50.1820">
    <property type="entry name" value="alpha/beta hydrolase"/>
    <property type="match status" value="1"/>
</dbReference>
<dbReference type="EMBL" id="NEVM01000002">
    <property type="protein sequence ID" value="OZI34252.1"/>
    <property type="molecule type" value="Genomic_DNA"/>
</dbReference>
<reference evidence="5" key="1">
    <citation type="submission" date="2017-05" db="EMBL/GenBank/DDBJ databases">
        <title>Complete and WGS of Bordetella genogroups.</title>
        <authorList>
            <person name="Spilker T."/>
            <person name="Lipuma J."/>
        </authorList>
    </citation>
    <scope>NUCLEOTIDE SEQUENCE [LARGE SCALE GENOMIC DNA]</scope>
    <source>
        <strain evidence="5">AU16122</strain>
    </source>
</reference>
<feature type="compositionally biased region" description="Basic and acidic residues" evidence="2">
    <location>
        <begin position="1"/>
        <end position="17"/>
    </location>
</feature>
<dbReference type="InterPro" id="IPR029058">
    <property type="entry name" value="AB_hydrolase_fold"/>
</dbReference>
<name>A0A261SBB9_9BORD</name>
<dbReference type="SUPFAM" id="SSF53474">
    <property type="entry name" value="alpha/beta-Hydrolases"/>
    <property type="match status" value="1"/>
</dbReference>
<dbReference type="InterPro" id="IPR000073">
    <property type="entry name" value="AB_hydrolase_1"/>
</dbReference>
<protein>
    <recommendedName>
        <fullName evidence="3">AB hydrolase-1 domain-containing protein</fullName>
    </recommendedName>
</protein>
<dbReference type="PRINTS" id="PR00111">
    <property type="entry name" value="ABHYDROLASE"/>
</dbReference>
<proteinExistence type="predicted"/>
<gene>
    <name evidence="4" type="ORF">CAL29_11970</name>
</gene>
<dbReference type="PANTHER" id="PTHR43798">
    <property type="entry name" value="MONOACYLGLYCEROL LIPASE"/>
    <property type="match status" value="1"/>
</dbReference>
<dbReference type="AlphaFoldDB" id="A0A261SBB9"/>
<accession>A0A261SBB9</accession>
<evidence type="ECO:0000313" key="4">
    <source>
        <dbReference type="EMBL" id="OZI34252.1"/>
    </source>
</evidence>
<dbReference type="GO" id="GO:0016787">
    <property type="term" value="F:hydrolase activity"/>
    <property type="evidence" value="ECO:0007669"/>
    <property type="project" value="UniProtKB-KW"/>
</dbReference>
<dbReference type="OrthoDB" id="9793083at2"/>
<evidence type="ECO:0000256" key="1">
    <source>
        <dbReference type="ARBA" id="ARBA00022801"/>
    </source>
</evidence>
<dbReference type="PANTHER" id="PTHR43798:SF31">
    <property type="entry name" value="AB HYDROLASE SUPERFAMILY PROTEIN YCLE"/>
    <property type="match status" value="1"/>
</dbReference>
<comment type="caution">
    <text evidence="4">The sequence shown here is derived from an EMBL/GenBank/DDBJ whole genome shotgun (WGS) entry which is preliminary data.</text>
</comment>
<keyword evidence="1" id="KW-0378">Hydrolase</keyword>
<dbReference type="GO" id="GO:0016020">
    <property type="term" value="C:membrane"/>
    <property type="evidence" value="ECO:0007669"/>
    <property type="project" value="TreeGrafter"/>
</dbReference>